<evidence type="ECO:0000256" key="3">
    <source>
        <dbReference type="ARBA" id="ARBA00022449"/>
    </source>
</evidence>
<evidence type="ECO:0000313" key="14">
    <source>
        <dbReference type="Proteomes" id="UP000087171"/>
    </source>
</evidence>
<evidence type="ECO:0000256" key="5">
    <source>
        <dbReference type="ARBA" id="ARBA00022989"/>
    </source>
</evidence>
<evidence type="ECO:0000256" key="2">
    <source>
        <dbReference type="ARBA" id="ARBA00022448"/>
    </source>
</evidence>
<evidence type="ECO:0000256" key="7">
    <source>
        <dbReference type="ARBA" id="ARBA00023065"/>
    </source>
</evidence>
<evidence type="ECO:0000256" key="1">
    <source>
        <dbReference type="ARBA" id="ARBA00004141"/>
    </source>
</evidence>
<dbReference type="RefSeq" id="XP_004496954.1">
    <property type="nucleotide sequence ID" value="XM_004496897.3"/>
</dbReference>
<keyword evidence="7" id="KW-0406">Ion transport</keyword>
<feature type="transmembrane region" description="Helical" evidence="12">
    <location>
        <begin position="503"/>
        <end position="528"/>
    </location>
</feature>
<reference evidence="15" key="2">
    <citation type="submission" date="2025-08" db="UniProtKB">
        <authorList>
            <consortium name="RefSeq"/>
        </authorList>
    </citation>
    <scope>IDENTIFICATION</scope>
    <source>
        <tissue evidence="15">Etiolated seedlings</tissue>
    </source>
</reference>
<feature type="transmembrane region" description="Helical" evidence="12">
    <location>
        <begin position="142"/>
        <end position="163"/>
    </location>
</feature>
<feature type="transmembrane region" description="Helical" evidence="12">
    <location>
        <begin position="387"/>
        <end position="407"/>
    </location>
</feature>
<evidence type="ECO:0000256" key="6">
    <source>
        <dbReference type="ARBA" id="ARBA00023053"/>
    </source>
</evidence>
<dbReference type="OrthoDB" id="2865258at2759"/>
<dbReference type="GeneID" id="101513154"/>
<dbReference type="STRING" id="3827.A0A1S2XZK5"/>
<comment type="subcellular location">
    <subcellularLocation>
        <location evidence="1">Membrane</location>
        <topology evidence="1">Multi-pass membrane protein</topology>
    </subcellularLocation>
</comment>
<feature type="compositionally biased region" description="Low complexity" evidence="11">
    <location>
        <begin position="67"/>
        <end position="81"/>
    </location>
</feature>
<proteinExistence type="inferred from homology"/>
<feature type="transmembrane region" description="Helical" evidence="12">
    <location>
        <begin position="540"/>
        <end position="558"/>
    </location>
</feature>
<evidence type="ECO:0000256" key="11">
    <source>
        <dbReference type="SAM" id="MobiDB-lite"/>
    </source>
</evidence>
<evidence type="ECO:0000259" key="13">
    <source>
        <dbReference type="Pfam" id="PF03600"/>
    </source>
</evidence>
<dbReference type="InterPro" id="IPR045016">
    <property type="entry name" value="NhaD-like"/>
</dbReference>
<evidence type="ECO:0000313" key="15">
    <source>
        <dbReference type="RefSeq" id="XP_004496954.1"/>
    </source>
</evidence>
<organism evidence="14 15">
    <name type="scientific">Cicer arietinum</name>
    <name type="common">Chickpea</name>
    <name type="synonym">Garbanzo</name>
    <dbReference type="NCBI Taxonomy" id="3827"/>
    <lineage>
        <taxon>Eukaryota</taxon>
        <taxon>Viridiplantae</taxon>
        <taxon>Streptophyta</taxon>
        <taxon>Embryophyta</taxon>
        <taxon>Tracheophyta</taxon>
        <taxon>Spermatophyta</taxon>
        <taxon>Magnoliopsida</taxon>
        <taxon>eudicotyledons</taxon>
        <taxon>Gunneridae</taxon>
        <taxon>Pentapetalae</taxon>
        <taxon>rosids</taxon>
        <taxon>fabids</taxon>
        <taxon>Fabales</taxon>
        <taxon>Fabaceae</taxon>
        <taxon>Papilionoideae</taxon>
        <taxon>50 kb inversion clade</taxon>
        <taxon>NPAAA clade</taxon>
        <taxon>Hologalegina</taxon>
        <taxon>IRL clade</taxon>
        <taxon>Cicereae</taxon>
        <taxon>Cicer</taxon>
    </lineage>
</organism>
<feature type="transmembrane region" description="Helical" evidence="12">
    <location>
        <begin position="363"/>
        <end position="381"/>
    </location>
</feature>
<evidence type="ECO:0000256" key="9">
    <source>
        <dbReference type="ARBA" id="ARBA00023201"/>
    </source>
</evidence>
<dbReference type="GO" id="GO:0015297">
    <property type="term" value="F:antiporter activity"/>
    <property type="evidence" value="ECO:0007669"/>
    <property type="project" value="UniProtKB-KW"/>
</dbReference>
<feature type="transmembrane region" description="Helical" evidence="12">
    <location>
        <begin position="320"/>
        <end position="342"/>
    </location>
</feature>
<keyword evidence="4 12" id="KW-0812">Transmembrane</keyword>
<keyword evidence="8 12" id="KW-0472">Membrane</keyword>
<dbReference type="AlphaFoldDB" id="A0A1S2XZK5"/>
<keyword evidence="6" id="KW-0915">Sodium</keyword>
<dbReference type="GO" id="GO:0016020">
    <property type="term" value="C:membrane"/>
    <property type="evidence" value="ECO:0007669"/>
    <property type="project" value="UniProtKB-SubCell"/>
</dbReference>
<sequence length="578" mass="61770">MAATFSIGTHFSMFHHSRNSRISSNGFFTLEPFVASSSSCRLRFGVPNPRLLRNNVLARAEDKARDSSSFQPPQSSQQQFQDLTSESGTCDPLCSVDETSSQDFEDNYQPKTDLLKAVAIFAAAATGTIAINHSWVAANQDLAMALLFVIGYAGIIFEESLAFNKSGVGLLMAVSLWVIRSIGAPSTDIAVSELSHASAEVSEIVFFLLGAMTIVEIVDAHQGFKIVTDNIKTRNPRLLLWVVGFITFFLSSVLDNLTSTIVMVSLLRKLVPPSEYRKILGAVVVIAANAGGAWTPIGDVTTTMLWIHGQITTVQTMKGLFLPSAISLAVPLALMSLTSEVNGKGQDSSNVLASEQMAPRGQLVFSVGLGALIFVPVFKALTGLPPYMGMLLGLGVLWILTDAIHYGESEKRQKLKVPQALSRIDTQGALFFLGILLSVSSLEAAGILREIANYLDAHVQNSELIASAIGVISALIDNVPLVAATMGMYDVTSFPQDSEFWQLVAFCAGTGGSMLVIGSAAGVAFMGMEKVDFVWYLKKVSGFAFAGYAAGIAAYLAVHNLNISLPTTLAEVPFLSGS</sequence>
<feature type="transmembrane region" description="Helical" evidence="12">
    <location>
        <begin position="114"/>
        <end position="136"/>
    </location>
</feature>
<evidence type="ECO:0000256" key="12">
    <source>
        <dbReference type="SAM" id="Phobius"/>
    </source>
</evidence>
<keyword evidence="5 12" id="KW-1133">Transmembrane helix</keyword>
<protein>
    <submittedName>
        <fullName evidence="15">Sodium/proton antiporter 1</fullName>
    </submittedName>
</protein>
<accession>A0A1S2XZK5</accession>
<dbReference type="Pfam" id="PF03600">
    <property type="entry name" value="CitMHS"/>
    <property type="match status" value="1"/>
</dbReference>
<name>A0A1S2XZK5_CICAR</name>
<evidence type="ECO:0000256" key="10">
    <source>
        <dbReference type="ARBA" id="ARBA00025753"/>
    </source>
</evidence>
<dbReference type="eggNOG" id="ENOG502QQAH">
    <property type="taxonomic scope" value="Eukaryota"/>
</dbReference>
<gene>
    <name evidence="15" type="primary">LOC101513154</name>
</gene>
<dbReference type="GO" id="GO:0006814">
    <property type="term" value="P:sodium ion transport"/>
    <property type="evidence" value="ECO:0007669"/>
    <property type="project" value="UniProtKB-KW"/>
</dbReference>
<dbReference type="KEGG" id="cam:101513154"/>
<feature type="transmembrane region" description="Helical" evidence="12">
    <location>
        <begin position="279"/>
        <end position="297"/>
    </location>
</feature>
<keyword evidence="14" id="KW-1185">Reference proteome</keyword>
<reference evidence="14" key="1">
    <citation type="journal article" date="2013" name="Nat. Biotechnol.">
        <title>Draft genome sequence of chickpea (Cicer arietinum) provides a resource for trait improvement.</title>
        <authorList>
            <person name="Varshney R.K."/>
            <person name="Song C."/>
            <person name="Saxena R.K."/>
            <person name="Azam S."/>
            <person name="Yu S."/>
            <person name="Sharpe A.G."/>
            <person name="Cannon S."/>
            <person name="Baek J."/>
            <person name="Rosen B.D."/>
            <person name="Tar'an B."/>
            <person name="Millan T."/>
            <person name="Zhang X."/>
            <person name="Ramsay L.D."/>
            <person name="Iwata A."/>
            <person name="Wang Y."/>
            <person name="Nelson W."/>
            <person name="Farmer A.D."/>
            <person name="Gaur P.M."/>
            <person name="Soderlund C."/>
            <person name="Penmetsa R.V."/>
            <person name="Xu C."/>
            <person name="Bharti A.K."/>
            <person name="He W."/>
            <person name="Winter P."/>
            <person name="Zhao S."/>
            <person name="Hane J.K."/>
            <person name="Carrasquilla-Garcia N."/>
            <person name="Condie J.A."/>
            <person name="Upadhyaya H.D."/>
            <person name="Luo M.C."/>
            <person name="Thudi M."/>
            <person name="Gowda C.L."/>
            <person name="Singh N.P."/>
            <person name="Lichtenzveig J."/>
            <person name="Gali K.K."/>
            <person name="Rubio J."/>
            <person name="Nadarajan N."/>
            <person name="Dolezel J."/>
            <person name="Bansal K.C."/>
            <person name="Xu X."/>
            <person name="Edwards D."/>
            <person name="Zhang G."/>
            <person name="Kahl G."/>
            <person name="Gil J."/>
            <person name="Singh K.B."/>
            <person name="Datta S.K."/>
            <person name="Jackson S.A."/>
            <person name="Wang J."/>
            <person name="Cook D.R."/>
        </authorList>
    </citation>
    <scope>NUCLEOTIDE SEQUENCE [LARGE SCALE GENOMIC DNA]</scope>
    <source>
        <strain evidence="14">cv. CDC Frontier</strain>
    </source>
</reference>
<dbReference type="NCBIfam" id="NF038006">
    <property type="entry name" value="NhaD_1"/>
    <property type="match status" value="1"/>
</dbReference>
<feature type="region of interest" description="Disordered" evidence="11">
    <location>
        <begin position="63"/>
        <end position="86"/>
    </location>
</feature>
<dbReference type="PaxDb" id="3827-XP_004496954.1"/>
<feature type="transmembrane region" description="Helical" evidence="12">
    <location>
        <begin position="428"/>
        <end position="448"/>
    </location>
</feature>
<keyword evidence="9" id="KW-0739">Sodium transport</keyword>
<feature type="transmembrane region" description="Helical" evidence="12">
    <location>
        <begin position="468"/>
        <end position="491"/>
    </location>
</feature>
<feature type="transmembrane region" description="Helical" evidence="12">
    <location>
        <begin position="238"/>
        <end position="267"/>
    </location>
</feature>
<dbReference type="Proteomes" id="UP000087171">
    <property type="component" value="Chromosome Ca4"/>
</dbReference>
<keyword evidence="3" id="KW-0050">Antiport</keyword>
<evidence type="ECO:0000256" key="4">
    <source>
        <dbReference type="ARBA" id="ARBA00022692"/>
    </source>
</evidence>
<comment type="similarity">
    <text evidence="10">Belongs to the NhaD Na(+)/H(+) (TC 2.A.62) antiporter family.</text>
</comment>
<dbReference type="PANTHER" id="PTHR43269:SF2">
    <property type="entry name" value="SODIUM_PROTON ANTIPORTER 1-RELATED"/>
    <property type="match status" value="1"/>
</dbReference>
<dbReference type="PANTHER" id="PTHR43269">
    <property type="entry name" value="SODIUM/PROTON ANTIPORTER 1-RELATED"/>
    <property type="match status" value="1"/>
</dbReference>
<evidence type="ECO:0000256" key="8">
    <source>
        <dbReference type="ARBA" id="ARBA00023136"/>
    </source>
</evidence>
<keyword evidence="2" id="KW-0813">Transport</keyword>
<feature type="domain" description="Citrate transporter-like" evidence="13">
    <location>
        <begin position="153"/>
        <end position="486"/>
    </location>
</feature>
<dbReference type="InterPro" id="IPR004680">
    <property type="entry name" value="Cit_transptr-like_dom"/>
</dbReference>